<gene>
    <name evidence="1" type="ORF">Q0A17_07845</name>
</gene>
<dbReference type="Proteomes" id="UP001174867">
    <property type="component" value="Unassembled WGS sequence"/>
</dbReference>
<sequence length="223" mass="25454">MPQPITPSRYRHPQIREHLASQYLLGVLSPLARRRFENLLQQDPSLWEAVEEWQQRLDARSLPIAHPPARVWRNIRASMDRDASARGVKHWLRNAGWLAAGALLMFMTLTPVTQQIKPVSYLAMMSSPECRDCFVLLAFQGSKPGQSSIRVQYSAHSDPSAFKQATLWMRDKTSGQLVYLAPMTQLQDLHYLTPGEWKQLKNSDQLIVKDKEGTLFSGKCLTL</sequence>
<dbReference type="RefSeq" id="WP_301697914.1">
    <property type="nucleotide sequence ID" value="NZ_JAUJYW010000003.1"/>
</dbReference>
<evidence type="ECO:0000313" key="2">
    <source>
        <dbReference type="Proteomes" id="UP001174867"/>
    </source>
</evidence>
<evidence type="ECO:0000313" key="1">
    <source>
        <dbReference type="EMBL" id="MDN8599316.1"/>
    </source>
</evidence>
<comment type="caution">
    <text evidence="1">The sequence shown here is derived from an EMBL/GenBank/DDBJ whole genome shotgun (WGS) entry which is preliminary data.</text>
</comment>
<organism evidence="1 2">
    <name type="scientific">Citrobacter enshiensis</name>
    <dbReference type="NCBI Taxonomy" id="2971264"/>
    <lineage>
        <taxon>Bacteria</taxon>
        <taxon>Pseudomonadati</taxon>
        <taxon>Pseudomonadota</taxon>
        <taxon>Gammaproteobacteria</taxon>
        <taxon>Enterobacterales</taxon>
        <taxon>Enterobacteriaceae</taxon>
        <taxon>Citrobacter</taxon>
    </lineage>
</organism>
<name>A0ABT8PU87_9ENTR</name>
<protein>
    <submittedName>
        <fullName evidence="1">Uncharacterized protein</fullName>
    </submittedName>
</protein>
<reference evidence="1 2" key="1">
    <citation type="submission" date="2023-07" db="EMBL/GenBank/DDBJ databases">
        <title>Citrobacter selenititolerans sp. nov., isolated from seleniferous soil.</title>
        <authorList>
            <person name="Zhang S."/>
            <person name="Li K."/>
            <person name="Peng J."/>
            <person name="Wang H."/>
            <person name="Sun J."/>
            <person name="Guo Y."/>
        </authorList>
    </citation>
    <scope>NUCLEOTIDE SEQUENCE [LARGE SCALE GENOMIC DNA]</scope>
    <source>
        <strain evidence="1 2">S2-9</strain>
    </source>
</reference>
<accession>A0ABT8PU87</accession>
<dbReference type="EMBL" id="JAUJYW010000003">
    <property type="protein sequence ID" value="MDN8599316.1"/>
    <property type="molecule type" value="Genomic_DNA"/>
</dbReference>
<proteinExistence type="predicted"/>
<keyword evidence="2" id="KW-1185">Reference proteome</keyword>